<dbReference type="InterPro" id="IPR001173">
    <property type="entry name" value="Glyco_trans_2-like"/>
</dbReference>
<dbReference type="Gene3D" id="3.90.550.10">
    <property type="entry name" value="Spore Coat Polysaccharide Biosynthesis Protein SpsA, Chain A"/>
    <property type="match status" value="1"/>
</dbReference>
<dbReference type="Pfam" id="PF00535">
    <property type="entry name" value="Glycos_transf_2"/>
    <property type="match status" value="1"/>
</dbReference>
<proteinExistence type="predicted"/>
<sequence>MKLSVIIIAKNEEEMIGDCLKSVAWADEVILVDTGSTDKTLEIAKKNLSKIKIVKTKKGSFSDWRNLGFRKSTGDWVLYIDADERVSTKLKKEILSTINYPQTRTPCTRTSSMYGKSSVRGKQLSAISSFRIPRKNFYFGKRVRYGGSWPDYVIRLFKRKNFIRWKGIIHESPKFKGNLGTLESPLIHLTHRNMTSCLEKSLEWTRLEAKLFYQAKHPPVTWWRLLKVAGQEFFKRVILLQGFRDGLVGMIEAGVQAINRLMVYIQLWEMQQK</sequence>
<name>X0Z672_9ZZZZ</name>
<gene>
    <name evidence="2" type="ORF">S01H4_13577</name>
</gene>
<evidence type="ECO:0000259" key="1">
    <source>
        <dbReference type="Pfam" id="PF00535"/>
    </source>
</evidence>
<comment type="caution">
    <text evidence="2">The sequence shown here is derived from an EMBL/GenBank/DDBJ whole genome shotgun (WGS) entry which is preliminary data.</text>
</comment>
<accession>X0Z672</accession>
<dbReference type="SUPFAM" id="SSF53448">
    <property type="entry name" value="Nucleotide-diphospho-sugar transferases"/>
    <property type="match status" value="1"/>
</dbReference>
<dbReference type="CDD" id="cd02511">
    <property type="entry name" value="Beta4Glucosyltransferase"/>
    <property type="match status" value="1"/>
</dbReference>
<dbReference type="EMBL" id="BART01005974">
    <property type="protein sequence ID" value="GAG55883.1"/>
    <property type="molecule type" value="Genomic_DNA"/>
</dbReference>
<reference evidence="2" key="1">
    <citation type="journal article" date="2014" name="Front. Microbiol.">
        <title>High frequency of phylogenetically diverse reductive dehalogenase-homologous genes in deep subseafloor sedimentary metagenomes.</title>
        <authorList>
            <person name="Kawai M."/>
            <person name="Futagami T."/>
            <person name="Toyoda A."/>
            <person name="Takaki Y."/>
            <person name="Nishi S."/>
            <person name="Hori S."/>
            <person name="Arai W."/>
            <person name="Tsubouchi T."/>
            <person name="Morono Y."/>
            <person name="Uchiyama I."/>
            <person name="Ito T."/>
            <person name="Fujiyama A."/>
            <person name="Inagaki F."/>
            <person name="Takami H."/>
        </authorList>
    </citation>
    <scope>NUCLEOTIDE SEQUENCE</scope>
    <source>
        <strain evidence="2">Expedition CK06-06</strain>
    </source>
</reference>
<dbReference type="PANTHER" id="PTHR43630">
    <property type="entry name" value="POLY-BETA-1,6-N-ACETYL-D-GLUCOSAMINE SYNTHASE"/>
    <property type="match status" value="1"/>
</dbReference>
<evidence type="ECO:0000313" key="2">
    <source>
        <dbReference type="EMBL" id="GAG55883.1"/>
    </source>
</evidence>
<feature type="domain" description="Glycosyltransferase 2-like" evidence="1">
    <location>
        <begin position="4"/>
        <end position="131"/>
    </location>
</feature>
<dbReference type="AlphaFoldDB" id="X0Z672"/>
<organism evidence="2">
    <name type="scientific">marine sediment metagenome</name>
    <dbReference type="NCBI Taxonomy" id="412755"/>
    <lineage>
        <taxon>unclassified sequences</taxon>
        <taxon>metagenomes</taxon>
        <taxon>ecological metagenomes</taxon>
    </lineage>
</organism>
<dbReference type="InterPro" id="IPR029044">
    <property type="entry name" value="Nucleotide-diphossugar_trans"/>
</dbReference>
<dbReference type="PANTHER" id="PTHR43630:SF2">
    <property type="entry name" value="GLYCOSYLTRANSFERASE"/>
    <property type="match status" value="1"/>
</dbReference>
<protein>
    <recommendedName>
        <fullName evidence="1">Glycosyltransferase 2-like domain-containing protein</fullName>
    </recommendedName>
</protein>